<dbReference type="Proteomes" id="UP001163321">
    <property type="component" value="Chromosome 7"/>
</dbReference>
<keyword evidence="2" id="KW-1185">Reference proteome</keyword>
<evidence type="ECO:0000313" key="1">
    <source>
        <dbReference type="EMBL" id="KAI9909492.1"/>
    </source>
</evidence>
<gene>
    <name evidence="1" type="ORF">PsorP6_015263</name>
</gene>
<accession>A0ACC0VTG8</accession>
<reference evidence="1 2" key="1">
    <citation type="journal article" date="2022" name="bioRxiv">
        <title>The genome of the oomycete Peronosclerospora sorghi, a cosmopolitan pathogen of maize and sorghum, is inflated with dispersed pseudogenes.</title>
        <authorList>
            <person name="Fletcher K."/>
            <person name="Martin F."/>
            <person name="Isakeit T."/>
            <person name="Cavanaugh K."/>
            <person name="Magill C."/>
            <person name="Michelmore R."/>
        </authorList>
    </citation>
    <scope>NUCLEOTIDE SEQUENCE [LARGE SCALE GENOMIC DNA]</scope>
    <source>
        <strain evidence="1">P6</strain>
    </source>
</reference>
<proteinExistence type="predicted"/>
<protein>
    <submittedName>
        <fullName evidence="1">Uncharacterized protein</fullName>
    </submittedName>
</protein>
<evidence type="ECO:0000313" key="2">
    <source>
        <dbReference type="Proteomes" id="UP001163321"/>
    </source>
</evidence>
<dbReference type="EMBL" id="CM047586">
    <property type="protein sequence ID" value="KAI9909492.1"/>
    <property type="molecule type" value="Genomic_DNA"/>
</dbReference>
<name>A0ACC0VTG8_9STRA</name>
<organism evidence="1 2">
    <name type="scientific">Peronosclerospora sorghi</name>
    <dbReference type="NCBI Taxonomy" id="230839"/>
    <lineage>
        <taxon>Eukaryota</taxon>
        <taxon>Sar</taxon>
        <taxon>Stramenopiles</taxon>
        <taxon>Oomycota</taxon>
        <taxon>Peronosporomycetes</taxon>
        <taxon>Peronosporales</taxon>
        <taxon>Peronosporaceae</taxon>
        <taxon>Peronosclerospora</taxon>
    </lineage>
</organism>
<sequence length="72" mass="7996">MLMSLPGSTPRNGSIVTSLNQCNTIKSTFTSPARPDATKYLINKIPKERKKSSFCSPFGPELLQLKERLVDL</sequence>
<comment type="caution">
    <text evidence="1">The sequence shown here is derived from an EMBL/GenBank/DDBJ whole genome shotgun (WGS) entry which is preliminary data.</text>
</comment>